<proteinExistence type="predicted"/>
<evidence type="ECO:0000313" key="3">
    <source>
        <dbReference type="Proteomes" id="UP001629536"/>
    </source>
</evidence>
<evidence type="ECO:0000256" key="1">
    <source>
        <dbReference type="SAM" id="Phobius"/>
    </source>
</evidence>
<protein>
    <submittedName>
        <fullName evidence="2">Uncharacterized protein</fullName>
    </submittedName>
</protein>
<feature type="transmembrane region" description="Helical" evidence="1">
    <location>
        <begin position="45"/>
        <end position="63"/>
    </location>
</feature>
<name>A0ABW9F3Z8_9FIRM</name>
<comment type="caution">
    <text evidence="2">The sequence shown here is derived from an EMBL/GenBank/DDBJ whole genome shotgun (WGS) entry which is preliminary data.</text>
</comment>
<keyword evidence="1" id="KW-0472">Membrane</keyword>
<feature type="transmembrane region" description="Helical" evidence="1">
    <location>
        <begin position="12"/>
        <end position="33"/>
    </location>
</feature>
<sequence length="92" mass="10483">MKEYKQKIATKGQLKLIIFTDLLIFLAIGVIIYETYKKVNHFASYLLLGTVFILMGVNQYIYYKNNGGIGYIAMTAIYSIIGITMIGFRLLT</sequence>
<keyword evidence="1" id="KW-0812">Transmembrane</keyword>
<gene>
    <name evidence="2" type="ORF">ABGF40_00590</name>
</gene>
<dbReference type="EMBL" id="JBFNFH010000001">
    <property type="protein sequence ID" value="MFM1524166.1"/>
    <property type="molecule type" value="Genomic_DNA"/>
</dbReference>
<organism evidence="2 3">
    <name type="scientific">Helcococcus bovis</name>
    <dbReference type="NCBI Taxonomy" id="3153252"/>
    <lineage>
        <taxon>Bacteria</taxon>
        <taxon>Bacillati</taxon>
        <taxon>Bacillota</taxon>
        <taxon>Tissierellia</taxon>
        <taxon>Tissierellales</taxon>
        <taxon>Peptoniphilaceae</taxon>
        <taxon>Helcococcus</taxon>
    </lineage>
</organism>
<accession>A0ABW9F3Z8</accession>
<evidence type="ECO:0000313" key="2">
    <source>
        <dbReference type="EMBL" id="MFM1524166.1"/>
    </source>
</evidence>
<keyword evidence="1" id="KW-1133">Transmembrane helix</keyword>
<feature type="transmembrane region" description="Helical" evidence="1">
    <location>
        <begin position="69"/>
        <end position="91"/>
    </location>
</feature>
<dbReference type="Proteomes" id="UP001629536">
    <property type="component" value="Unassembled WGS sequence"/>
</dbReference>
<reference evidence="2 3" key="1">
    <citation type="journal article" date="2024" name="Front. Microbiol.">
        <title>Pangenomic and biochemical analyses of Helcococcus ovis reveal widespread tetracycline resistance and a novel bacterial species, Helcococcus bovis.</title>
        <authorList>
            <person name="Cunha F."/>
            <person name="Zhai Y."/>
            <person name="Casaro S."/>
            <person name="Jones K.L."/>
            <person name="Hernandez M."/>
            <person name="Bisinotto R.S."/>
            <person name="Kariyawasam S."/>
            <person name="Brown M.B."/>
            <person name="Phillips A."/>
            <person name="Jeong K.C."/>
            <person name="Galvao K.N."/>
        </authorList>
    </citation>
    <scope>NUCLEOTIDE SEQUENCE [LARGE SCALE GENOMIC DNA]</scope>
    <source>
        <strain evidence="2 3">KG197</strain>
    </source>
</reference>
<dbReference type="RefSeq" id="WP_408104305.1">
    <property type="nucleotide sequence ID" value="NZ_JBFNFH010000001.1"/>
</dbReference>
<keyword evidence="3" id="KW-1185">Reference proteome</keyword>